<feature type="domain" description="Rv3660c-like CheY-like N-terminal" evidence="3">
    <location>
        <begin position="13"/>
        <end position="117"/>
    </location>
</feature>
<dbReference type="InterPro" id="IPR059050">
    <property type="entry name" value="Rv3660c_N"/>
</dbReference>
<feature type="domain" description="CobQ/CobB/MinD/ParA nucleotide binding" evidence="2">
    <location>
        <begin position="126"/>
        <end position="330"/>
    </location>
</feature>
<sequence>MDRGPQEPGPLIVTEDENLLDDLLRLCAAAGTLPAVAHGGSARAAGWESAPLVIVGEDCVHRLRDTGRRAGVVLIGRDAQDARVLMQAVEIGAERVLGLPDGESWLVDRIADAVEGDRRPALTVGVLGGRGGAGASTLACALAVTAARQGHRTILIDADPLGGGLDVLLGGEREKGLRWPAFAESRGRVGGGALAESLPQLHSLRVLSWDRGDSVTIPPPAMRAVMSAARRRGGVVVVDLPRHLDEAVSEALAQIDVGLLLVPAELRATVAARRVAAPARAALRDLRVVVGETPGPGLPEAEPARLLSLPLVGTVPWDPHLADSLARGAPPGAHAREPLARFCTEFWGRVLGGAEGAAGTSGTPGTGSSRPGGLAGTAGAAQSRSEDGGEAVS</sequence>
<gene>
    <name evidence="4" type="primary">ssd</name>
    <name evidence="4" type="ORF">ACFP4F_19630</name>
</gene>
<name>A0ABW1MLR2_9ACTN</name>
<dbReference type="PANTHER" id="PTHR43384:SF11">
    <property type="entry name" value="SEPTUM SITE DETERMINING PROTEIN"/>
    <property type="match status" value="1"/>
</dbReference>
<accession>A0ABW1MLR2</accession>
<evidence type="ECO:0000313" key="5">
    <source>
        <dbReference type="Proteomes" id="UP001596139"/>
    </source>
</evidence>
<evidence type="ECO:0000256" key="1">
    <source>
        <dbReference type="SAM" id="MobiDB-lite"/>
    </source>
</evidence>
<dbReference type="Proteomes" id="UP001596139">
    <property type="component" value="Unassembled WGS sequence"/>
</dbReference>
<dbReference type="PANTHER" id="PTHR43384">
    <property type="entry name" value="SEPTUM SITE-DETERMINING PROTEIN MIND HOMOLOG, CHLOROPLASTIC-RELATED"/>
    <property type="match status" value="1"/>
</dbReference>
<reference evidence="5" key="1">
    <citation type="journal article" date="2019" name="Int. J. Syst. Evol. Microbiol.">
        <title>The Global Catalogue of Microorganisms (GCM) 10K type strain sequencing project: providing services to taxonomists for standard genome sequencing and annotation.</title>
        <authorList>
            <consortium name="The Broad Institute Genomics Platform"/>
            <consortium name="The Broad Institute Genome Sequencing Center for Infectious Disease"/>
            <person name="Wu L."/>
            <person name="Ma J."/>
        </authorList>
    </citation>
    <scope>NUCLEOTIDE SEQUENCE [LARGE SCALE GENOMIC DNA]</scope>
    <source>
        <strain evidence="5">CGMCC 1.15180</strain>
    </source>
</reference>
<dbReference type="NCBIfam" id="TIGR03815">
    <property type="entry name" value="CpaE_hom_Actino"/>
    <property type="match status" value="1"/>
</dbReference>
<organism evidence="4 5">
    <name type="scientific">Streptomyces ochraceiscleroticus</name>
    <dbReference type="NCBI Taxonomy" id="47761"/>
    <lineage>
        <taxon>Bacteria</taxon>
        <taxon>Bacillati</taxon>
        <taxon>Actinomycetota</taxon>
        <taxon>Actinomycetes</taxon>
        <taxon>Kitasatosporales</taxon>
        <taxon>Streptomycetaceae</taxon>
        <taxon>Streptomyces</taxon>
    </lineage>
</organism>
<dbReference type="SUPFAM" id="SSF52540">
    <property type="entry name" value="P-loop containing nucleoside triphosphate hydrolases"/>
    <property type="match status" value="1"/>
</dbReference>
<dbReference type="Gene3D" id="3.40.50.300">
    <property type="entry name" value="P-loop containing nucleotide triphosphate hydrolases"/>
    <property type="match status" value="1"/>
</dbReference>
<dbReference type="RefSeq" id="WP_078649041.1">
    <property type="nucleotide sequence ID" value="NZ_JBHSPX010000006.1"/>
</dbReference>
<feature type="region of interest" description="Disordered" evidence="1">
    <location>
        <begin position="355"/>
        <end position="393"/>
    </location>
</feature>
<dbReference type="InterPro" id="IPR027417">
    <property type="entry name" value="P-loop_NTPase"/>
</dbReference>
<evidence type="ECO:0000313" key="4">
    <source>
        <dbReference type="EMBL" id="MFC6064746.1"/>
    </source>
</evidence>
<dbReference type="Pfam" id="PF01656">
    <property type="entry name" value="CbiA"/>
    <property type="match status" value="1"/>
</dbReference>
<evidence type="ECO:0000259" key="3">
    <source>
        <dbReference type="Pfam" id="PF26563"/>
    </source>
</evidence>
<evidence type="ECO:0000259" key="2">
    <source>
        <dbReference type="Pfam" id="PF01656"/>
    </source>
</evidence>
<dbReference type="EMBL" id="JBHSPX010000006">
    <property type="protein sequence ID" value="MFC6064746.1"/>
    <property type="molecule type" value="Genomic_DNA"/>
</dbReference>
<dbReference type="InterPro" id="IPR050625">
    <property type="entry name" value="ParA/MinD_ATPase"/>
</dbReference>
<proteinExistence type="predicted"/>
<keyword evidence="5" id="KW-1185">Reference proteome</keyword>
<comment type="caution">
    <text evidence="4">The sequence shown here is derived from an EMBL/GenBank/DDBJ whole genome shotgun (WGS) entry which is preliminary data.</text>
</comment>
<dbReference type="InterPro" id="IPR002586">
    <property type="entry name" value="CobQ/CobB/MinD/ParA_Nub-bd_dom"/>
</dbReference>
<dbReference type="Pfam" id="PF26563">
    <property type="entry name" value="Rv3660c_N"/>
    <property type="match status" value="1"/>
</dbReference>
<protein>
    <submittedName>
        <fullName evidence="4">Septum site-determining protein Ssd</fullName>
    </submittedName>
</protein>
<feature type="compositionally biased region" description="Low complexity" evidence="1">
    <location>
        <begin position="357"/>
        <end position="372"/>
    </location>
</feature>
<dbReference type="InterPro" id="IPR022521">
    <property type="entry name" value="Rv3660c"/>
</dbReference>